<feature type="compositionally biased region" description="Polar residues" evidence="1">
    <location>
        <begin position="293"/>
        <end position="304"/>
    </location>
</feature>
<comment type="caution">
    <text evidence="2">The sequence shown here is derived from an EMBL/GenBank/DDBJ whole genome shotgun (WGS) entry which is preliminary data.</text>
</comment>
<evidence type="ECO:0000256" key="1">
    <source>
        <dbReference type="SAM" id="MobiDB-lite"/>
    </source>
</evidence>
<dbReference type="RefSeq" id="WP_379510526.1">
    <property type="nucleotide sequence ID" value="NZ_JBHRTQ010000010.1"/>
</dbReference>
<gene>
    <name evidence="2" type="ORF">ACFOD9_12925</name>
</gene>
<protein>
    <recommendedName>
        <fullName evidence="4">Tetratricopeptide repeat protein</fullName>
    </recommendedName>
</protein>
<reference evidence="3" key="1">
    <citation type="journal article" date="2019" name="Int. J. Syst. Evol. Microbiol.">
        <title>The Global Catalogue of Microorganisms (GCM) 10K type strain sequencing project: providing services to taxonomists for standard genome sequencing and annotation.</title>
        <authorList>
            <consortium name="The Broad Institute Genomics Platform"/>
            <consortium name="The Broad Institute Genome Sequencing Center for Infectious Disease"/>
            <person name="Wu L."/>
            <person name="Ma J."/>
        </authorList>
    </citation>
    <scope>NUCLEOTIDE SEQUENCE [LARGE SCALE GENOMIC DNA]</scope>
    <source>
        <strain evidence="3">KCTC 42984</strain>
    </source>
</reference>
<name>A0ABV7IR58_9SPHN</name>
<dbReference type="InterPro" id="IPR011990">
    <property type="entry name" value="TPR-like_helical_dom_sf"/>
</dbReference>
<accession>A0ABV7IR58</accession>
<proteinExistence type="predicted"/>
<dbReference type="Proteomes" id="UP001595604">
    <property type="component" value="Unassembled WGS sequence"/>
</dbReference>
<evidence type="ECO:0000313" key="3">
    <source>
        <dbReference type="Proteomes" id="UP001595604"/>
    </source>
</evidence>
<dbReference type="Gene3D" id="1.25.40.10">
    <property type="entry name" value="Tetratricopeptide repeat domain"/>
    <property type="match status" value="1"/>
</dbReference>
<evidence type="ECO:0008006" key="4">
    <source>
        <dbReference type="Google" id="ProtNLM"/>
    </source>
</evidence>
<dbReference type="EMBL" id="JBHRTQ010000010">
    <property type="protein sequence ID" value="MFC3175156.1"/>
    <property type="molecule type" value="Genomic_DNA"/>
</dbReference>
<feature type="compositionally biased region" description="Low complexity" evidence="1">
    <location>
        <begin position="47"/>
        <end position="56"/>
    </location>
</feature>
<organism evidence="2 3">
    <name type="scientific">Novosphingobium bradum</name>
    <dbReference type="NCBI Taxonomy" id="1737444"/>
    <lineage>
        <taxon>Bacteria</taxon>
        <taxon>Pseudomonadati</taxon>
        <taxon>Pseudomonadota</taxon>
        <taxon>Alphaproteobacteria</taxon>
        <taxon>Sphingomonadales</taxon>
        <taxon>Sphingomonadaceae</taxon>
        <taxon>Novosphingobium</taxon>
    </lineage>
</organism>
<feature type="region of interest" description="Disordered" evidence="1">
    <location>
        <begin position="277"/>
        <end position="304"/>
    </location>
</feature>
<sequence length="304" mass="30289">MSVLLALLPLLAQVGPFSTTPGAARSTPVEQGVQRRPTWTVQPPAPAAAQASPPAAGTSRGKACLAEVDEDADAAVDLAQAWLTSGAKGAGEAAEANLCLGLAQSRLGDWTEAAKAFLAGRDAAGADRLLRARLGAMAGNAALASGAADQALAALDGARSDAAALADPALATDIALDRARALVGLKRLDEAGAALAEARSASPGNAEAWLLSATLSRRQGQLAGAQEQILRAAELRPIDPAIGLEAGVIAVFSGHEAAARKSWQSVIAAAPESPEAETARGYLAQLGPAPAGSPQTASPTGGGR</sequence>
<feature type="region of interest" description="Disordered" evidence="1">
    <location>
        <begin position="19"/>
        <end position="62"/>
    </location>
</feature>
<evidence type="ECO:0000313" key="2">
    <source>
        <dbReference type="EMBL" id="MFC3175156.1"/>
    </source>
</evidence>
<dbReference type="SUPFAM" id="SSF48452">
    <property type="entry name" value="TPR-like"/>
    <property type="match status" value="1"/>
</dbReference>
<keyword evidence="3" id="KW-1185">Reference proteome</keyword>